<gene>
    <name evidence="1" type="ORF">ASZ90_016589</name>
</gene>
<comment type="caution">
    <text evidence="1">The sequence shown here is derived from an EMBL/GenBank/DDBJ whole genome shotgun (WGS) entry which is preliminary data.</text>
</comment>
<organism evidence="1">
    <name type="scientific">hydrocarbon metagenome</name>
    <dbReference type="NCBI Taxonomy" id="938273"/>
    <lineage>
        <taxon>unclassified sequences</taxon>
        <taxon>metagenomes</taxon>
        <taxon>ecological metagenomes</taxon>
    </lineage>
</organism>
<accession>A0A0W8EMM9</accession>
<dbReference type="AlphaFoldDB" id="A0A0W8EMM9"/>
<dbReference type="EMBL" id="LNQE01001747">
    <property type="protein sequence ID" value="KUG10010.1"/>
    <property type="molecule type" value="Genomic_DNA"/>
</dbReference>
<proteinExistence type="predicted"/>
<protein>
    <submittedName>
        <fullName evidence="1">Uncharacterized protein</fullName>
    </submittedName>
</protein>
<name>A0A0W8EMM9_9ZZZZ</name>
<sequence>MDSSLTGYRRPGKMHPCTAFPAVQEPGEVYPCTNIPRYGTDR</sequence>
<evidence type="ECO:0000313" key="1">
    <source>
        <dbReference type="EMBL" id="KUG10010.1"/>
    </source>
</evidence>
<reference evidence="1" key="1">
    <citation type="journal article" date="2015" name="Proc. Natl. Acad. Sci. U.S.A.">
        <title>Networks of energetic and metabolic interactions define dynamics in microbial communities.</title>
        <authorList>
            <person name="Embree M."/>
            <person name="Liu J.K."/>
            <person name="Al-Bassam M.M."/>
            <person name="Zengler K."/>
        </authorList>
    </citation>
    <scope>NUCLEOTIDE SEQUENCE</scope>
</reference>